<dbReference type="InParanoid" id="A0A409YN81"/>
<protein>
    <submittedName>
        <fullName evidence="1">Uncharacterized protein</fullName>
    </submittedName>
</protein>
<sequence>MQGLFTLQFQPQHIPAHSTPSGLSAQRQHEHLLPHVVLQCIHGQLTLSSLISLLLIYTFSIDLSSFRYLASEDLLGHISKKAWNDTMTSASMALSPANSLDVDQDLLHNPVLQRPVVYSPLSASRLSCPHHILLFHWWHHLPLMHLSSSRPRPPPHSSPPAYPIPISTCIHCPFPPATHVGTL</sequence>
<name>A0A409YN81_9AGAR</name>
<comment type="caution">
    <text evidence="1">The sequence shown here is derived from an EMBL/GenBank/DDBJ whole genome shotgun (WGS) entry which is preliminary data.</text>
</comment>
<reference evidence="1 2" key="1">
    <citation type="journal article" date="2018" name="Evol. Lett.">
        <title>Horizontal gene cluster transfer increased hallucinogenic mushroom diversity.</title>
        <authorList>
            <person name="Reynolds H.T."/>
            <person name="Vijayakumar V."/>
            <person name="Gluck-Thaler E."/>
            <person name="Korotkin H.B."/>
            <person name="Matheny P.B."/>
            <person name="Slot J.C."/>
        </authorList>
    </citation>
    <scope>NUCLEOTIDE SEQUENCE [LARGE SCALE GENOMIC DNA]</scope>
    <source>
        <strain evidence="1 2">SRW20</strain>
    </source>
</reference>
<accession>A0A409YN81</accession>
<dbReference type="AlphaFoldDB" id="A0A409YN81"/>
<evidence type="ECO:0000313" key="1">
    <source>
        <dbReference type="EMBL" id="PPR04547.1"/>
    </source>
</evidence>
<dbReference type="Proteomes" id="UP000284706">
    <property type="component" value="Unassembled WGS sequence"/>
</dbReference>
<organism evidence="1 2">
    <name type="scientific">Gymnopilus dilepis</name>
    <dbReference type="NCBI Taxonomy" id="231916"/>
    <lineage>
        <taxon>Eukaryota</taxon>
        <taxon>Fungi</taxon>
        <taxon>Dikarya</taxon>
        <taxon>Basidiomycota</taxon>
        <taxon>Agaricomycotina</taxon>
        <taxon>Agaricomycetes</taxon>
        <taxon>Agaricomycetidae</taxon>
        <taxon>Agaricales</taxon>
        <taxon>Agaricineae</taxon>
        <taxon>Hymenogastraceae</taxon>
        <taxon>Gymnopilus</taxon>
    </lineage>
</organism>
<keyword evidence="2" id="KW-1185">Reference proteome</keyword>
<evidence type="ECO:0000313" key="2">
    <source>
        <dbReference type="Proteomes" id="UP000284706"/>
    </source>
</evidence>
<gene>
    <name evidence="1" type="ORF">CVT26_002514</name>
</gene>
<proteinExistence type="predicted"/>
<dbReference type="EMBL" id="NHYE01000609">
    <property type="protein sequence ID" value="PPR04547.1"/>
    <property type="molecule type" value="Genomic_DNA"/>
</dbReference>